<proteinExistence type="predicted"/>
<dbReference type="Gene3D" id="3.40.50.410">
    <property type="entry name" value="von Willebrand factor, type A domain"/>
    <property type="match status" value="1"/>
</dbReference>
<keyword evidence="3" id="KW-1185">Reference proteome</keyword>
<evidence type="ECO:0000259" key="1">
    <source>
        <dbReference type="Pfam" id="PF01882"/>
    </source>
</evidence>
<dbReference type="InterPro" id="IPR036465">
    <property type="entry name" value="vWFA_dom_sf"/>
</dbReference>
<dbReference type="OrthoDB" id="9780819at2"/>
<evidence type="ECO:0000313" key="3">
    <source>
        <dbReference type="Proteomes" id="UP000318995"/>
    </source>
</evidence>
<reference evidence="2 3" key="1">
    <citation type="submission" date="2019-02" db="EMBL/GenBank/DDBJ databases">
        <title>Deep-cultivation of Planctomycetes and their phenomic and genomic characterization uncovers novel biology.</title>
        <authorList>
            <person name="Wiegand S."/>
            <person name="Jogler M."/>
            <person name="Boedeker C."/>
            <person name="Pinto D."/>
            <person name="Vollmers J."/>
            <person name="Rivas-Marin E."/>
            <person name="Kohn T."/>
            <person name="Peeters S.H."/>
            <person name="Heuer A."/>
            <person name="Rast P."/>
            <person name="Oberbeckmann S."/>
            <person name="Bunk B."/>
            <person name="Jeske O."/>
            <person name="Meyerdierks A."/>
            <person name="Storesund J.E."/>
            <person name="Kallscheuer N."/>
            <person name="Luecker S."/>
            <person name="Lage O.M."/>
            <person name="Pohl T."/>
            <person name="Merkel B.J."/>
            <person name="Hornburger P."/>
            <person name="Mueller R.-W."/>
            <person name="Bruemmer F."/>
            <person name="Labrenz M."/>
            <person name="Spormann A.M."/>
            <person name="Op Den Camp H."/>
            <person name="Overmann J."/>
            <person name="Amann R."/>
            <person name="Jetten M.S.M."/>
            <person name="Mascher T."/>
            <person name="Medema M.H."/>
            <person name="Devos D.P."/>
            <person name="Kaster A.-K."/>
            <person name="Ovreas L."/>
            <person name="Rohde M."/>
            <person name="Galperin M.Y."/>
            <person name="Jogler C."/>
        </authorList>
    </citation>
    <scope>NUCLEOTIDE SEQUENCE [LARGE SCALE GENOMIC DNA]</scope>
    <source>
        <strain evidence="2 3">Pla111</strain>
    </source>
</reference>
<dbReference type="EMBL" id="SJPH01000005">
    <property type="protein sequence ID" value="TWT42874.1"/>
    <property type="molecule type" value="Genomic_DNA"/>
</dbReference>
<name>A0A5C5VWH4_9BACT</name>
<evidence type="ECO:0000313" key="2">
    <source>
        <dbReference type="EMBL" id="TWT42874.1"/>
    </source>
</evidence>
<dbReference type="Pfam" id="PF01882">
    <property type="entry name" value="DUF58"/>
    <property type="match status" value="2"/>
</dbReference>
<dbReference type="InterPro" id="IPR002881">
    <property type="entry name" value="DUF58"/>
</dbReference>
<dbReference type="Proteomes" id="UP000318995">
    <property type="component" value="Unassembled WGS sequence"/>
</dbReference>
<feature type="domain" description="DUF58" evidence="1">
    <location>
        <begin position="52"/>
        <end position="108"/>
    </location>
</feature>
<feature type="domain" description="DUF58" evidence="1">
    <location>
        <begin position="128"/>
        <end position="284"/>
    </location>
</feature>
<dbReference type="SUPFAM" id="SSF53300">
    <property type="entry name" value="vWA-like"/>
    <property type="match status" value="1"/>
</dbReference>
<comment type="caution">
    <text evidence="2">The sequence shown here is derived from an EMBL/GenBank/DDBJ whole genome shotgun (WGS) entry which is preliminary data.</text>
</comment>
<accession>A0A5C5VWH4</accession>
<sequence length="326" mass="36708">MPQPSATPERLVDPAVLARMRGLRLRAERIVEGFVSGLHRSPYQGFSNEFAEHREYVPGDDLRYVDWRAFGKTDKVYVKRYEEETNLIGYLVLDISESMTYRSESTAARSNPLVPIGRRSANPLPEAATMSKLEYAQTAAAALAYLILRQQDAVGLATFDDRVRTLLRPSGSPSHLLPLLTTLAEASGGEKTSAGPIFHELAERLGRRGVVIILSDLFDDPDELLAGLKHFRCRRHDVIVMHVLDPAELDFPFEQPTLFKGLERLGELLVDPARLRKAYREEFAAFQQRVASGCRTQGADYVLMRTDRPLEAALTAYLHHRQARLH</sequence>
<protein>
    <recommendedName>
        <fullName evidence="1">DUF58 domain-containing protein</fullName>
    </recommendedName>
</protein>
<dbReference type="AlphaFoldDB" id="A0A5C5VWH4"/>
<gene>
    <name evidence="2" type="ORF">Pla111_25120</name>
</gene>
<dbReference type="PANTHER" id="PTHR33608:SF7">
    <property type="entry name" value="DUF58 DOMAIN-CONTAINING PROTEIN"/>
    <property type="match status" value="1"/>
</dbReference>
<organism evidence="2 3">
    <name type="scientific">Botrimarina hoheduenensis</name>
    <dbReference type="NCBI Taxonomy" id="2528000"/>
    <lineage>
        <taxon>Bacteria</taxon>
        <taxon>Pseudomonadati</taxon>
        <taxon>Planctomycetota</taxon>
        <taxon>Planctomycetia</taxon>
        <taxon>Pirellulales</taxon>
        <taxon>Lacipirellulaceae</taxon>
        <taxon>Botrimarina</taxon>
    </lineage>
</organism>
<dbReference type="RefSeq" id="WP_146574748.1">
    <property type="nucleotide sequence ID" value="NZ_SJPH01000005.1"/>
</dbReference>
<dbReference type="PANTHER" id="PTHR33608">
    <property type="entry name" value="BLL2464 PROTEIN"/>
    <property type="match status" value="1"/>
</dbReference>